<evidence type="ECO:0000313" key="2">
    <source>
        <dbReference type="EMBL" id="KAK8508656.1"/>
    </source>
</evidence>
<dbReference type="PANTHER" id="PTHR47074">
    <property type="entry name" value="BNAC02G40300D PROTEIN"/>
    <property type="match status" value="1"/>
</dbReference>
<sequence>MKLRITRAIQWSSPSPLYVKINFDSSFKQDDFSAVSCVVIRNVEGIILGAWCKFCSHVASAFEAEAQAEAQATLVGLQLTIDLDFQHVILEGDLTIISKLISKKNGRFIGG</sequence>
<organism evidence="2 3">
    <name type="scientific">Hibiscus sabdariffa</name>
    <name type="common">roselle</name>
    <dbReference type="NCBI Taxonomy" id="183260"/>
    <lineage>
        <taxon>Eukaryota</taxon>
        <taxon>Viridiplantae</taxon>
        <taxon>Streptophyta</taxon>
        <taxon>Embryophyta</taxon>
        <taxon>Tracheophyta</taxon>
        <taxon>Spermatophyta</taxon>
        <taxon>Magnoliopsida</taxon>
        <taxon>eudicotyledons</taxon>
        <taxon>Gunneridae</taxon>
        <taxon>Pentapetalae</taxon>
        <taxon>rosids</taxon>
        <taxon>malvids</taxon>
        <taxon>Malvales</taxon>
        <taxon>Malvaceae</taxon>
        <taxon>Malvoideae</taxon>
        <taxon>Hibiscus</taxon>
    </lineage>
</organism>
<dbReference type="PANTHER" id="PTHR47074:SF61">
    <property type="entry name" value="RNASE H TYPE-1 DOMAIN-CONTAINING PROTEIN"/>
    <property type="match status" value="1"/>
</dbReference>
<keyword evidence="3" id="KW-1185">Reference proteome</keyword>
<protein>
    <recommendedName>
        <fullName evidence="1">RNase H type-1 domain-containing protein</fullName>
    </recommendedName>
</protein>
<gene>
    <name evidence="2" type="ORF">V6N12_032653</name>
</gene>
<dbReference type="InterPro" id="IPR002156">
    <property type="entry name" value="RNaseH_domain"/>
</dbReference>
<evidence type="ECO:0000259" key="1">
    <source>
        <dbReference type="Pfam" id="PF13456"/>
    </source>
</evidence>
<reference evidence="2 3" key="1">
    <citation type="journal article" date="2024" name="G3 (Bethesda)">
        <title>Genome assembly of Hibiscus sabdariffa L. provides insights into metabolisms of medicinal natural products.</title>
        <authorList>
            <person name="Kim T."/>
        </authorList>
    </citation>
    <scope>NUCLEOTIDE SEQUENCE [LARGE SCALE GENOMIC DNA]</scope>
    <source>
        <strain evidence="2">TK-2024</strain>
        <tissue evidence="2">Old leaves</tissue>
    </source>
</reference>
<dbReference type="Pfam" id="PF13456">
    <property type="entry name" value="RVT_3"/>
    <property type="match status" value="1"/>
</dbReference>
<comment type="caution">
    <text evidence="2">The sequence shown here is derived from an EMBL/GenBank/DDBJ whole genome shotgun (WGS) entry which is preliminary data.</text>
</comment>
<accession>A0ABR2BNC8</accession>
<dbReference type="Proteomes" id="UP001472677">
    <property type="component" value="Unassembled WGS sequence"/>
</dbReference>
<evidence type="ECO:0000313" key="3">
    <source>
        <dbReference type="Proteomes" id="UP001472677"/>
    </source>
</evidence>
<feature type="domain" description="RNase H type-1" evidence="1">
    <location>
        <begin position="22"/>
        <end position="105"/>
    </location>
</feature>
<dbReference type="InterPro" id="IPR052929">
    <property type="entry name" value="RNase_H-like_EbsB-rel"/>
</dbReference>
<proteinExistence type="predicted"/>
<name>A0ABR2BNC8_9ROSI</name>
<dbReference type="EMBL" id="JBBPBM010000098">
    <property type="protein sequence ID" value="KAK8508656.1"/>
    <property type="molecule type" value="Genomic_DNA"/>
</dbReference>